<accession>A0A4U3L495</accession>
<proteinExistence type="predicted"/>
<keyword evidence="3" id="KW-0479">Metal-binding</keyword>
<comment type="caution">
    <text evidence="7">The sequence shown here is derived from an EMBL/GenBank/DDBJ whole genome shotgun (WGS) entry which is preliminary data.</text>
</comment>
<protein>
    <submittedName>
        <fullName evidence="7">Rubredoxin</fullName>
    </submittedName>
</protein>
<gene>
    <name evidence="7" type="ORF">FC093_06585</name>
</gene>
<dbReference type="PANTHER" id="PTHR47627">
    <property type="entry name" value="RUBREDOXIN"/>
    <property type="match status" value="1"/>
</dbReference>
<evidence type="ECO:0000256" key="1">
    <source>
        <dbReference type="ARBA" id="ARBA00001965"/>
    </source>
</evidence>
<dbReference type="SUPFAM" id="SSF57802">
    <property type="entry name" value="Rubredoxin-like"/>
    <property type="match status" value="1"/>
</dbReference>
<keyword evidence="8" id="KW-1185">Reference proteome</keyword>
<keyword evidence="2" id="KW-0813">Transport</keyword>
<reference evidence="7 8" key="1">
    <citation type="submission" date="2019-05" db="EMBL/GenBank/DDBJ databases">
        <title>Panacibacter sp. strain 17mud1-8 Genome sequencing and assembly.</title>
        <authorList>
            <person name="Chhetri G."/>
        </authorList>
    </citation>
    <scope>NUCLEOTIDE SEQUENCE [LARGE SCALE GENOMIC DNA]</scope>
    <source>
        <strain evidence="7 8">17mud1-8</strain>
    </source>
</reference>
<keyword evidence="5" id="KW-0408">Iron</keyword>
<dbReference type="Proteomes" id="UP000305848">
    <property type="component" value="Unassembled WGS sequence"/>
</dbReference>
<dbReference type="InterPro" id="IPR050526">
    <property type="entry name" value="Rubredoxin_ET"/>
</dbReference>
<dbReference type="PROSITE" id="PS50903">
    <property type="entry name" value="RUBREDOXIN_LIKE"/>
    <property type="match status" value="1"/>
</dbReference>
<dbReference type="RefSeq" id="WP_137260973.1">
    <property type="nucleotide sequence ID" value="NZ_SZQL01000004.1"/>
</dbReference>
<comment type="cofactor">
    <cofactor evidence="1">
        <name>Fe(3+)</name>
        <dbReference type="ChEBI" id="CHEBI:29034"/>
    </cofactor>
</comment>
<dbReference type="CDD" id="cd00730">
    <property type="entry name" value="rubredoxin"/>
    <property type="match status" value="1"/>
</dbReference>
<dbReference type="Gene3D" id="2.20.28.10">
    <property type="match status" value="1"/>
</dbReference>
<evidence type="ECO:0000259" key="6">
    <source>
        <dbReference type="PROSITE" id="PS50903"/>
    </source>
</evidence>
<evidence type="ECO:0000256" key="2">
    <source>
        <dbReference type="ARBA" id="ARBA00022448"/>
    </source>
</evidence>
<dbReference type="InterPro" id="IPR024935">
    <property type="entry name" value="Rubredoxin_dom"/>
</dbReference>
<dbReference type="GO" id="GO:0005506">
    <property type="term" value="F:iron ion binding"/>
    <property type="evidence" value="ECO:0007669"/>
    <property type="project" value="InterPro"/>
</dbReference>
<dbReference type="EMBL" id="SZQL01000004">
    <property type="protein sequence ID" value="TKK69752.1"/>
    <property type="molecule type" value="Genomic_DNA"/>
</dbReference>
<evidence type="ECO:0000313" key="7">
    <source>
        <dbReference type="EMBL" id="TKK69752.1"/>
    </source>
</evidence>
<dbReference type="PANTHER" id="PTHR47627:SF1">
    <property type="entry name" value="RUBREDOXIN-1-RELATED"/>
    <property type="match status" value="1"/>
</dbReference>
<dbReference type="GO" id="GO:0009055">
    <property type="term" value="F:electron transfer activity"/>
    <property type="evidence" value="ECO:0007669"/>
    <property type="project" value="TreeGrafter"/>
</dbReference>
<evidence type="ECO:0000256" key="4">
    <source>
        <dbReference type="ARBA" id="ARBA00022982"/>
    </source>
</evidence>
<keyword evidence="4" id="KW-0249">Electron transport</keyword>
<sequence>MALTKSIVINFRGGIVSPGYLKEVLLLAADARVESVRFGLRQQLILDVPVNRMDAFAERCITNNINFEYTKQAQPNIVSSYPAAEIFSTDSWLREGVYKDVFDLFDYTPKLQINICDNTQHFVPLFTGHINWIASPAPHFWYLYIRLPNMQSAFRWRELIYTNDIAAVSKQLEQLISKGVIKEQDLHTQLQLSLVYHAKPVEHKLQLTNFSLPYYEGFNKSGNTWWLGIYRRGEAFAVKFLLDVCDVCMQTKIGELYTTPWKSLIIKSIDGKHRALWDKILGKHRINVRHAANELNWQVESEEGLMLKRLIIRHFDKEDVRTYGLCFAVQTNTTSHLFGSIIIRKEERKNPNRLQSYNRYNILYKEDFNPNATEEILFREQIAKEYLGTYLVSLCKLFYEQDDEHTIVQPAVSDSSIEEVKVNVVYQCKYCFTIYDEAAGDEEQNIAAGTPFIALPFSYHCSTCEAEKKDLIPVNTKSLLLID</sequence>
<dbReference type="OrthoDB" id="9758182at2"/>
<dbReference type="GO" id="GO:0043448">
    <property type="term" value="P:alkane catabolic process"/>
    <property type="evidence" value="ECO:0007669"/>
    <property type="project" value="TreeGrafter"/>
</dbReference>
<organism evidence="7 8">
    <name type="scientific">Ilyomonas limi</name>
    <dbReference type="NCBI Taxonomy" id="2575867"/>
    <lineage>
        <taxon>Bacteria</taxon>
        <taxon>Pseudomonadati</taxon>
        <taxon>Bacteroidota</taxon>
        <taxon>Chitinophagia</taxon>
        <taxon>Chitinophagales</taxon>
        <taxon>Chitinophagaceae</taxon>
        <taxon>Ilyomonas</taxon>
    </lineage>
</organism>
<dbReference type="InterPro" id="IPR024934">
    <property type="entry name" value="Rubredoxin-like_dom"/>
</dbReference>
<dbReference type="Pfam" id="PF00301">
    <property type="entry name" value="Rubredoxin"/>
    <property type="match status" value="1"/>
</dbReference>
<evidence type="ECO:0000256" key="3">
    <source>
        <dbReference type="ARBA" id="ARBA00022723"/>
    </source>
</evidence>
<feature type="domain" description="Rubredoxin-like" evidence="6">
    <location>
        <begin position="423"/>
        <end position="474"/>
    </location>
</feature>
<evidence type="ECO:0000313" key="8">
    <source>
        <dbReference type="Proteomes" id="UP000305848"/>
    </source>
</evidence>
<evidence type="ECO:0000256" key="5">
    <source>
        <dbReference type="ARBA" id="ARBA00023004"/>
    </source>
</evidence>
<name>A0A4U3L495_9BACT</name>
<dbReference type="AlphaFoldDB" id="A0A4U3L495"/>